<accession>A0ABP8PWN9</accession>
<gene>
    <name evidence="4" type="ORF">GCM10023095_00930</name>
</gene>
<proteinExistence type="predicted"/>
<name>A0ABP8PWN9_9GAMM</name>
<organism evidence="4 5">
    <name type="scientific">Pseudaeromonas paramecii</name>
    <dbReference type="NCBI Taxonomy" id="2138166"/>
    <lineage>
        <taxon>Bacteria</taxon>
        <taxon>Pseudomonadati</taxon>
        <taxon>Pseudomonadota</taxon>
        <taxon>Gammaproteobacteria</taxon>
        <taxon>Aeromonadales</taxon>
        <taxon>Aeromonadaceae</taxon>
        <taxon>Pseudaeromonas</taxon>
    </lineage>
</organism>
<evidence type="ECO:0000256" key="1">
    <source>
        <dbReference type="ARBA" id="ARBA00022676"/>
    </source>
</evidence>
<evidence type="ECO:0000313" key="5">
    <source>
        <dbReference type="Proteomes" id="UP001501321"/>
    </source>
</evidence>
<keyword evidence="1" id="KW-0328">Glycosyltransferase</keyword>
<dbReference type="PANTHER" id="PTHR13778">
    <property type="entry name" value="GLYCOSYLTRANSFERASE 8 DOMAIN-CONTAINING PROTEIN"/>
    <property type="match status" value="1"/>
</dbReference>
<dbReference type="InterPro" id="IPR002495">
    <property type="entry name" value="Glyco_trans_8"/>
</dbReference>
<keyword evidence="2" id="KW-0808">Transferase</keyword>
<sequence length="347" mass="39949">MADQIPLFIAFDDNYVPFGGCVIKSALLNKSDKYDFSFYVLHEGLSLTAQQTLTQMVEEHPGAQIHFLDVGDYFAKMELHVHTIYNRATYYRLAIPDLLPDAKRGIYLDSDLIINGDLCELYDWDLQGKSLAAARDVMMYSLVRTSALTNRESGSLPIRRYFSEVLGLPDPEYYYQAGVFVLDLARLRELNRLPQMMELAANQKYWMADQDILNSLFVGDIAILPQRWNLLTGGGEYQHFLAKVDGPLMDEYRSARQQPAIIHYASYTKPWSYADIDYAPLFWQVLRQTPWQHQIYDWLQAGKIKSVAALPYAMSWKTILTAFGERLFPKGAWHRTALIYLQRKLAG</sequence>
<dbReference type="SUPFAM" id="SSF53448">
    <property type="entry name" value="Nucleotide-diphospho-sugar transferases"/>
    <property type="match status" value="1"/>
</dbReference>
<dbReference type="InterPro" id="IPR050748">
    <property type="entry name" value="Glycosyltrans_8_dom-fam"/>
</dbReference>
<comment type="caution">
    <text evidence="4">The sequence shown here is derived from an EMBL/GenBank/DDBJ whole genome shotgun (WGS) entry which is preliminary data.</text>
</comment>
<evidence type="ECO:0000256" key="2">
    <source>
        <dbReference type="ARBA" id="ARBA00022679"/>
    </source>
</evidence>
<keyword evidence="5" id="KW-1185">Reference proteome</keyword>
<evidence type="ECO:0000313" key="4">
    <source>
        <dbReference type="EMBL" id="GAA4492452.1"/>
    </source>
</evidence>
<protein>
    <submittedName>
        <fullName evidence="4">Glycosyltransferase family 8 protein</fullName>
    </submittedName>
</protein>
<dbReference type="CDD" id="cd04194">
    <property type="entry name" value="GT8_A4GalT_like"/>
    <property type="match status" value="1"/>
</dbReference>
<dbReference type="PANTHER" id="PTHR13778:SF47">
    <property type="entry name" value="LIPOPOLYSACCHARIDE 1,3-GALACTOSYLTRANSFERASE"/>
    <property type="match status" value="1"/>
</dbReference>
<dbReference type="EMBL" id="BAABFC010000001">
    <property type="protein sequence ID" value="GAA4492452.1"/>
    <property type="molecule type" value="Genomic_DNA"/>
</dbReference>
<dbReference type="Pfam" id="PF01501">
    <property type="entry name" value="Glyco_transf_8"/>
    <property type="match status" value="1"/>
</dbReference>
<dbReference type="InterPro" id="IPR029044">
    <property type="entry name" value="Nucleotide-diphossugar_trans"/>
</dbReference>
<evidence type="ECO:0000256" key="3">
    <source>
        <dbReference type="ARBA" id="ARBA00022723"/>
    </source>
</evidence>
<dbReference type="Gene3D" id="3.90.550.10">
    <property type="entry name" value="Spore Coat Polysaccharide Biosynthesis Protein SpsA, Chain A"/>
    <property type="match status" value="1"/>
</dbReference>
<dbReference type="Proteomes" id="UP001501321">
    <property type="component" value="Unassembled WGS sequence"/>
</dbReference>
<dbReference type="RefSeq" id="WP_345008962.1">
    <property type="nucleotide sequence ID" value="NZ_BAABFC010000001.1"/>
</dbReference>
<keyword evidence="3" id="KW-0479">Metal-binding</keyword>
<reference evidence="5" key="1">
    <citation type="journal article" date="2019" name="Int. J. Syst. Evol. Microbiol.">
        <title>The Global Catalogue of Microorganisms (GCM) 10K type strain sequencing project: providing services to taxonomists for standard genome sequencing and annotation.</title>
        <authorList>
            <consortium name="The Broad Institute Genomics Platform"/>
            <consortium name="The Broad Institute Genome Sequencing Center for Infectious Disease"/>
            <person name="Wu L."/>
            <person name="Ma J."/>
        </authorList>
    </citation>
    <scope>NUCLEOTIDE SEQUENCE [LARGE SCALE GENOMIC DNA]</scope>
    <source>
        <strain evidence="5">JCM 32226</strain>
    </source>
</reference>